<evidence type="ECO:0000313" key="1">
    <source>
        <dbReference type="EMBL" id="CAF1859210.1"/>
    </source>
</evidence>
<dbReference type="AlphaFoldDB" id="A0A816JSH5"/>
<sequence length="60" mass="7181">MTSELPLTSSIIEASFMKWSERRGNSELVLMRMWNVWMGLEVKINEFLMNFKNLLKAKNW</sequence>
<reference evidence="1" key="1">
    <citation type="submission" date="2021-01" db="EMBL/GenBank/DDBJ databases">
        <authorList>
            <consortium name="Genoscope - CEA"/>
            <person name="William W."/>
        </authorList>
    </citation>
    <scope>NUCLEOTIDE SEQUENCE</scope>
</reference>
<protein>
    <submittedName>
        <fullName evidence="1">(rape) hypothetical protein</fullName>
    </submittedName>
</protein>
<gene>
    <name evidence="1" type="ORF">DARMORV10_C04P47430.1</name>
</gene>
<dbReference type="Proteomes" id="UP001295469">
    <property type="component" value="Chromosome C04"/>
</dbReference>
<dbReference type="EMBL" id="HG994368">
    <property type="protein sequence ID" value="CAF1859210.1"/>
    <property type="molecule type" value="Genomic_DNA"/>
</dbReference>
<name>A0A816JSH5_BRANA</name>
<organism evidence="1">
    <name type="scientific">Brassica napus</name>
    <name type="common">Rape</name>
    <dbReference type="NCBI Taxonomy" id="3708"/>
    <lineage>
        <taxon>Eukaryota</taxon>
        <taxon>Viridiplantae</taxon>
        <taxon>Streptophyta</taxon>
        <taxon>Embryophyta</taxon>
        <taxon>Tracheophyta</taxon>
        <taxon>Spermatophyta</taxon>
        <taxon>Magnoliopsida</taxon>
        <taxon>eudicotyledons</taxon>
        <taxon>Gunneridae</taxon>
        <taxon>Pentapetalae</taxon>
        <taxon>rosids</taxon>
        <taxon>malvids</taxon>
        <taxon>Brassicales</taxon>
        <taxon>Brassicaceae</taxon>
        <taxon>Brassiceae</taxon>
        <taxon>Brassica</taxon>
    </lineage>
</organism>
<proteinExistence type="predicted"/>
<accession>A0A816JSH5</accession>